<keyword evidence="1" id="KW-0732">Signal</keyword>
<organism evidence="2 3">
    <name type="scientific">Lymnaea stagnalis</name>
    <name type="common">Great pond snail</name>
    <name type="synonym">Helix stagnalis</name>
    <dbReference type="NCBI Taxonomy" id="6523"/>
    <lineage>
        <taxon>Eukaryota</taxon>
        <taxon>Metazoa</taxon>
        <taxon>Spiralia</taxon>
        <taxon>Lophotrochozoa</taxon>
        <taxon>Mollusca</taxon>
        <taxon>Gastropoda</taxon>
        <taxon>Heterobranchia</taxon>
        <taxon>Euthyneura</taxon>
        <taxon>Panpulmonata</taxon>
        <taxon>Hygrophila</taxon>
        <taxon>Lymnaeoidea</taxon>
        <taxon>Lymnaeidae</taxon>
        <taxon>Lymnaea</taxon>
    </lineage>
</organism>
<dbReference type="EMBL" id="CAXITT010000502">
    <property type="protein sequence ID" value="CAL1542699.1"/>
    <property type="molecule type" value="Genomic_DNA"/>
</dbReference>
<gene>
    <name evidence="2" type="ORF">GSLYS_00016233001</name>
</gene>
<keyword evidence="3" id="KW-1185">Reference proteome</keyword>
<dbReference type="AlphaFoldDB" id="A0AAV2I9J6"/>
<dbReference type="Proteomes" id="UP001497497">
    <property type="component" value="Unassembled WGS sequence"/>
</dbReference>
<evidence type="ECO:0000313" key="3">
    <source>
        <dbReference type="Proteomes" id="UP001497497"/>
    </source>
</evidence>
<evidence type="ECO:0000313" key="2">
    <source>
        <dbReference type="EMBL" id="CAL1542699.1"/>
    </source>
</evidence>
<comment type="caution">
    <text evidence="2">The sequence shown here is derived from an EMBL/GenBank/DDBJ whole genome shotgun (WGS) entry which is preliminary data.</text>
</comment>
<proteinExistence type="predicted"/>
<evidence type="ECO:0008006" key="4">
    <source>
        <dbReference type="Google" id="ProtNLM"/>
    </source>
</evidence>
<name>A0AAV2I9J6_LYMST</name>
<feature type="non-terminal residue" evidence="2">
    <location>
        <position position="237"/>
    </location>
</feature>
<feature type="signal peptide" evidence="1">
    <location>
        <begin position="1"/>
        <end position="27"/>
    </location>
</feature>
<protein>
    <recommendedName>
        <fullName evidence="4">SUEL-type lectin domain-containing protein</fullName>
    </recommendedName>
</protein>
<sequence>MHMICLLRKIPLLEIYLLLNHVSEVCSDNVKFLSVDSKDIQPDAFTYPPLNESEACDKSEGQGLHVQTVQIHNTDDGKCERNLNLTNSTDNHLMQTIRKACGGKDRCYFVSGLRLVLRKVTCGSKPAESFELSYVCKPLAPDDNDVFDIKRGFIKTITNPGNGKKKYYLVLGANETIEHSRCEMSGPNVQIHVTLMHADLTSVQKLTGKSCLGNQEGNIDWYSMSHSLPEVCLSYGT</sequence>
<feature type="chain" id="PRO_5043976856" description="SUEL-type lectin domain-containing protein" evidence="1">
    <location>
        <begin position="28"/>
        <end position="237"/>
    </location>
</feature>
<accession>A0AAV2I9J6</accession>
<reference evidence="2 3" key="1">
    <citation type="submission" date="2024-04" db="EMBL/GenBank/DDBJ databases">
        <authorList>
            <consortium name="Genoscope - CEA"/>
            <person name="William W."/>
        </authorList>
    </citation>
    <scope>NUCLEOTIDE SEQUENCE [LARGE SCALE GENOMIC DNA]</scope>
</reference>
<evidence type="ECO:0000256" key="1">
    <source>
        <dbReference type="SAM" id="SignalP"/>
    </source>
</evidence>